<dbReference type="OMA" id="TAYMMEN"/>
<evidence type="ECO:0000313" key="3">
    <source>
        <dbReference type="Proteomes" id="UP000085678"/>
    </source>
</evidence>
<sequence>MGTEAHRLITVSLGKIAQCRQQRGGVNLHKSLLVTKVLYKARTAYMMQNFREVVDSKTRTAKTHSSSEKQVSKSKSAETTLQVQIHPTPAGNAAPCDSESAGCISPSETHEDKENIPPAQEMSAETKDSFENSDENMISKESSLDNKSDVDNNADSECAKCVKRRLSETELAVDSISPVKRSKFCDAETQVDTEPMQTETTQISNLVNIFSSGFTGLISNSHNNNSSVENSIQTAEKTRLGSDTQSTISQCGKHIKEAFETLARPVIALTV</sequence>
<dbReference type="RefSeq" id="XP_013415754.1">
    <property type="nucleotide sequence ID" value="XM_013560300.1"/>
</dbReference>
<evidence type="ECO:0000313" key="4">
    <source>
        <dbReference type="RefSeq" id="XP_013415754.1"/>
    </source>
</evidence>
<dbReference type="InterPro" id="IPR008653">
    <property type="entry name" value="IER"/>
</dbReference>
<dbReference type="OrthoDB" id="6358394at2759"/>
<dbReference type="AlphaFoldDB" id="A0A1S3K067"/>
<dbReference type="Pfam" id="PF05760">
    <property type="entry name" value="IER"/>
    <property type="match status" value="2"/>
</dbReference>
<dbReference type="GeneID" id="106177510"/>
<evidence type="ECO:0000256" key="1">
    <source>
        <dbReference type="ARBA" id="ARBA00006186"/>
    </source>
</evidence>
<accession>A0A1S3K067</accession>
<dbReference type="KEGG" id="lak:106177510"/>
<dbReference type="InParanoid" id="A0A1S3K067"/>
<dbReference type="Proteomes" id="UP000085678">
    <property type="component" value="Unplaced"/>
</dbReference>
<protein>
    <submittedName>
        <fullName evidence="4">Immediate early response gene 5-like protein</fullName>
    </submittedName>
</protein>
<evidence type="ECO:0000256" key="2">
    <source>
        <dbReference type="SAM" id="MobiDB-lite"/>
    </source>
</evidence>
<organism evidence="3 4">
    <name type="scientific">Lingula anatina</name>
    <name type="common">Brachiopod</name>
    <name type="synonym">Lingula unguis</name>
    <dbReference type="NCBI Taxonomy" id="7574"/>
    <lineage>
        <taxon>Eukaryota</taxon>
        <taxon>Metazoa</taxon>
        <taxon>Spiralia</taxon>
        <taxon>Lophotrochozoa</taxon>
        <taxon>Brachiopoda</taxon>
        <taxon>Linguliformea</taxon>
        <taxon>Lingulata</taxon>
        <taxon>Lingulida</taxon>
        <taxon>Linguloidea</taxon>
        <taxon>Lingulidae</taxon>
        <taxon>Lingula</taxon>
    </lineage>
</organism>
<proteinExistence type="inferred from homology"/>
<gene>
    <name evidence="4" type="primary">LOC106177510</name>
</gene>
<dbReference type="PANTHER" id="PTHR15895">
    <property type="entry name" value="IMMEDIATE EARLY RESPONSE GENE"/>
    <property type="match status" value="1"/>
</dbReference>
<keyword evidence="3" id="KW-1185">Reference proteome</keyword>
<comment type="similarity">
    <text evidence="1">Belongs to the IER family.</text>
</comment>
<name>A0A1S3K067_LINAN</name>
<feature type="region of interest" description="Disordered" evidence="2">
    <location>
        <begin position="57"/>
        <end position="151"/>
    </location>
</feature>
<dbReference type="STRING" id="7574.A0A1S3K067"/>
<reference evidence="4" key="1">
    <citation type="submission" date="2025-08" db="UniProtKB">
        <authorList>
            <consortium name="RefSeq"/>
        </authorList>
    </citation>
    <scope>IDENTIFICATION</scope>
    <source>
        <tissue evidence="4">Gonads</tissue>
    </source>
</reference>